<dbReference type="AlphaFoldDB" id="A0AAV5KVD3"/>
<dbReference type="GO" id="GO:0000794">
    <property type="term" value="C:condensed nuclear chromosome"/>
    <property type="evidence" value="ECO:0007669"/>
    <property type="project" value="TreeGrafter"/>
</dbReference>
<reference evidence="2 3" key="1">
    <citation type="journal article" date="2021" name="Commun. Biol.">
        <title>The genome of Shorea leprosula (Dipterocarpaceae) highlights the ecological relevance of drought in aseasonal tropical rainforests.</title>
        <authorList>
            <person name="Ng K.K.S."/>
            <person name="Kobayashi M.J."/>
            <person name="Fawcett J.A."/>
            <person name="Hatakeyama M."/>
            <person name="Paape T."/>
            <person name="Ng C.H."/>
            <person name="Ang C.C."/>
            <person name="Tnah L.H."/>
            <person name="Lee C.T."/>
            <person name="Nishiyama T."/>
            <person name="Sese J."/>
            <person name="O'Brien M.J."/>
            <person name="Copetti D."/>
            <person name="Mohd Noor M.I."/>
            <person name="Ong R.C."/>
            <person name="Putra M."/>
            <person name="Sireger I.Z."/>
            <person name="Indrioko S."/>
            <person name="Kosugi Y."/>
            <person name="Izuno A."/>
            <person name="Isagi Y."/>
            <person name="Lee S.L."/>
            <person name="Shimizu K.K."/>
        </authorList>
    </citation>
    <scope>NUCLEOTIDE SEQUENCE [LARGE SCALE GENOMIC DNA]</scope>
    <source>
        <strain evidence="2">214</strain>
    </source>
</reference>
<dbReference type="GO" id="GO:0070192">
    <property type="term" value="P:chromosome organization involved in meiotic cell cycle"/>
    <property type="evidence" value="ECO:0007669"/>
    <property type="project" value="TreeGrafter"/>
</dbReference>
<comment type="caution">
    <text evidence="2">The sequence shown here is derived from an EMBL/GenBank/DDBJ whole genome shotgun (WGS) entry which is preliminary data.</text>
</comment>
<gene>
    <name evidence="2" type="ORF">SLEP1_g37668</name>
</gene>
<organism evidence="2 3">
    <name type="scientific">Rubroshorea leprosula</name>
    <dbReference type="NCBI Taxonomy" id="152421"/>
    <lineage>
        <taxon>Eukaryota</taxon>
        <taxon>Viridiplantae</taxon>
        <taxon>Streptophyta</taxon>
        <taxon>Embryophyta</taxon>
        <taxon>Tracheophyta</taxon>
        <taxon>Spermatophyta</taxon>
        <taxon>Magnoliopsida</taxon>
        <taxon>eudicotyledons</taxon>
        <taxon>Gunneridae</taxon>
        <taxon>Pentapetalae</taxon>
        <taxon>rosids</taxon>
        <taxon>malvids</taxon>
        <taxon>Malvales</taxon>
        <taxon>Dipterocarpaceae</taxon>
        <taxon>Rubroshorea</taxon>
    </lineage>
</organism>
<protein>
    <submittedName>
        <fullName evidence="2">Uncharacterized protein</fullName>
    </submittedName>
</protein>
<dbReference type="GO" id="GO:0030870">
    <property type="term" value="C:Mre11 complex"/>
    <property type="evidence" value="ECO:0007669"/>
    <property type="project" value="TreeGrafter"/>
</dbReference>
<evidence type="ECO:0000313" key="2">
    <source>
        <dbReference type="EMBL" id="GKV28644.1"/>
    </source>
</evidence>
<evidence type="ECO:0000256" key="1">
    <source>
        <dbReference type="SAM" id="Coils"/>
    </source>
</evidence>
<keyword evidence="1" id="KW-0175">Coiled coil</keyword>
<sequence>MENKFDERILRLEGKIERSKREIKEFDDMISAAEKKLTNYVTEISKLQRDAEIHILSKDERDSAIQKLFATHNLGSLPSNITDAVALDLTDRIESRLTDLDNVLQSKKNSNDKELKMAWDLYLDANERWKNAEAQKQAKLEIKNAILKRIEGKKIERDSLELQISDVDLSRIDEREKNMQIEVERRKNQLDQRNFGANIQQKWQELQSIDQKINDLNREKSFIAVDAEERVRLSLKKNDLENHKKKHQKL</sequence>
<dbReference type="PANTHER" id="PTHR18867">
    <property type="entry name" value="RAD50"/>
    <property type="match status" value="1"/>
</dbReference>
<dbReference type="EMBL" id="BPVZ01000080">
    <property type="protein sequence ID" value="GKV28644.1"/>
    <property type="molecule type" value="Genomic_DNA"/>
</dbReference>
<accession>A0AAV5KVD3</accession>
<dbReference type="GO" id="GO:0007004">
    <property type="term" value="P:telomere maintenance via telomerase"/>
    <property type="evidence" value="ECO:0007669"/>
    <property type="project" value="TreeGrafter"/>
</dbReference>
<dbReference type="GO" id="GO:0051880">
    <property type="term" value="F:G-quadruplex DNA binding"/>
    <property type="evidence" value="ECO:0007669"/>
    <property type="project" value="TreeGrafter"/>
</dbReference>
<dbReference type="PANTHER" id="PTHR18867:SF12">
    <property type="entry name" value="DNA REPAIR PROTEIN RAD50"/>
    <property type="match status" value="1"/>
</dbReference>
<dbReference type="Proteomes" id="UP001054252">
    <property type="component" value="Unassembled WGS sequence"/>
</dbReference>
<dbReference type="GO" id="GO:0000722">
    <property type="term" value="P:telomere maintenance via recombination"/>
    <property type="evidence" value="ECO:0007669"/>
    <property type="project" value="TreeGrafter"/>
</dbReference>
<dbReference type="GO" id="GO:0006302">
    <property type="term" value="P:double-strand break repair"/>
    <property type="evidence" value="ECO:0007669"/>
    <property type="project" value="TreeGrafter"/>
</dbReference>
<proteinExistence type="predicted"/>
<dbReference type="GO" id="GO:0043047">
    <property type="term" value="F:single-stranded telomeric DNA binding"/>
    <property type="evidence" value="ECO:0007669"/>
    <property type="project" value="TreeGrafter"/>
</dbReference>
<feature type="coiled-coil region" evidence="1">
    <location>
        <begin position="2"/>
        <end position="50"/>
    </location>
</feature>
<dbReference type="GO" id="GO:0003691">
    <property type="term" value="F:double-stranded telomeric DNA binding"/>
    <property type="evidence" value="ECO:0007669"/>
    <property type="project" value="TreeGrafter"/>
</dbReference>
<evidence type="ECO:0000313" key="3">
    <source>
        <dbReference type="Proteomes" id="UP001054252"/>
    </source>
</evidence>
<name>A0AAV5KVD3_9ROSI</name>
<keyword evidence="3" id="KW-1185">Reference proteome</keyword>